<dbReference type="KEGG" id="tng:GSTEN00032144G001"/>
<name>Q4RM94_TETNG</name>
<organism evidence="1">
    <name type="scientific">Tetraodon nigroviridis</name>
    <name type="common">Spotted green pufferfish</name>
    <name type="synonym">Chelonodon nigroviridis</name>
    <dbReference type="NCBI Taxonomy" id="99883"/>
    <lineage>
        <taxon>Eukaryota</taxon>
        <taxon>Metazoa</taxon>
        <taxon>Chordata</taxon>
        <taxon>Craniata</taxon>
        <taxon>Vertebrata</taxon>
        <taxon>Euteleostomi</taxon>
        <taxon>Actinopterygii</taxon>
        <taxon>Neopterygii</taxon>
        <taxon>Teleostei</taxon>
        <taxon>Neoteleostei</taxon>
        <taxon>Acanthomorphata</taxon>
        <taxon>Eupercaria</taxon>
        <taxon>Tetraodontiformes</taxon>
        <taxon>Tetradontoidea</taxon>
        <taxon>Tetraodontidae</taxon>
        <taxon>Tetraodon</taxon>
    </lineage>
</organism>
<dbReference type="AlphaFoldDB" id="Q4RM94"/>
<gene>
    <name evidence="1" type="ORF">GSTENG00032144001</name>
</gene>
<accession>Q4RM94</accession>
<sequence>MAQRCQKPIRYIAVIRLKSDFSVNSAKVVSVVN</sequence>
<proteinExistence type="predicted"/>
<reference evidence="1" key="1">
    <citation type="journal article" date="2004" name="Nature">
        <title>Genome duplication in the teleost fish Tetraodon nigroviridis reveals the early vertebrate proto-karyotype.</title>
        <authorList>
            <person name="Jaillon O."/>
            <person name="Aury J.-M."/>
            <person name="Brunet F."/>
            <person name="Petit J.-L."/>
            <person name="Stange-Thomann N."/>
            <person name="Mauceli E."/>
            <person name="Bouneau L."/>
            <person name="Fischer C."/>
            <person name="Ozouf-Costaz C."/>
            <person name="Bernot A."/>
            <person name="Nicaud S."/>
            <person name="Jaffe D."/>
            <person name="Fisher S."/>
            <person name="Lutfalla G."/>
            <person name="Dossat C."/>
            <person name="Segurens B."/>
            <person name="Dasilva C."/>
            <person name="Salanoubat M."/>
            <person name="Levy M."/>
            <person name="Boudet N."/>
            <person name="Castellano S."/>
            <person name="Anthouard V."/>
            <person name="Jubin C."/>
            <person name="Castelli V."/>
            <person name="Katinka M."/>
            <person name="Vacherie B."/>
            <person name="Biemont C."/>
            <person name="Skalli Z."/>
            <person name="Cattolico L."/>
            <person name="Poulain J."/>
            <person name="De Berardinis V."/>
            <person name="Cruaud C."/>
            <person name="Duprat S."/>
            <person name="Brottier P."/>
            <person name="Coutanceau J.-P."/>
            <person name="Gouzy J."/>
            <person name="Parra G."/>
            <person name="Lardier G."/>
            <person name="Chapple C."/>
            <person name="McKernan K.J."/>
            <person name="McEwan P."/>
            <person name="Bosak S."/>
            <person name="Kellis M."/>
            <person name="Volff J.-N."/>
            <person name="Guigo R."/>
            <person name="Zody M.C."/>
            <person name="Mesirov J."/>
            <person name="Lindblad-Toh K."/>
            <person name="Birren B."/>
            <person name="Nusbaum C."/>
            <person name="Kahn D."/>
            <person name="Robinson-Rechavi M."/>
            <person name="Laudet V."/>
            <person name="Schachter V."/>
            <person name="Quetier F."/>
            <person name="Saurin W."/>
            <person name="Scarpelli C."/>
            <person name="Wincker P."/>
            <person name="Lander E.S."/>
            <person name="Weissenbach J."/>
            <person name="Roest Crollius H."/>
        </authorList>
    </citation>
    <scope>NUCLEOTIDE SEQUENCE [LARGE SCALE GENOMIC DNA]</scope>
</reference>
<reference evidence="1" key="2">
    <citation type="submission" date="2004-02" db="EMBL/GenBank/DDBJ databases">
        <authorList>
            <consortium name="Genoscope"/>
            <consortium name="Whitehead Institute Centre for Genome Research"/>
        </authorList>
    </citation>
    <scope>NUCLEOTIDE SEQUENCE</scope>
</reference>
<evidence type="ECO:0000313" key="1">
    <source>
        <dbReference type="EMBL" id="CAG10488.1"/>
    </source>
</evidence>
<dbReference type="EMBL" id="CAAE01015019">
    <property type="protein sequence ID" value="CAG10488.1"/>
    <property type="molecule type" value="Genomic_DNA"/>
</dbReference>
<protein>
    <submittedName>
        <fullName evidence="1">(spotted green pufferfish) hypothetical protein</fullName>
    </submittedName>
</protein>
<comment type="caution">
    <text evidence="1">The sequence shown here is derived from an EMBL/GenBank/DDBJ whole genome shotgun (WGS) entry which is preliminary data.</text>
</comment>